<dbReference type="InterPro" id="IPR025509">
    <property type="entry name" value="DUF4396"/>
</dbReference>
<protein>
    <recommendedName>
        <fullName evidence="2">DUF4396 domain-containing protein</fullName>
    </recommendedName>
</protein>
<sequence>MAVSLRHASPSVCTPQTRLACTNKGPKVPCQKSATKPSSPFTSQFWSSPSTWKRASINTLRCLVGCTVGDFSAMWYLQAHYSGLGVETIMLISMASGITSSLLLETALLRLGRDRLPLMIAARTAAGMSMISMITMELAENLVDYHLTGGAIQLDSPAFWGAALLSVSAGFLAPLPYNYLRLKRYGKACH</sequence>
<evidence type="ECO:0000313" key="4">
    <source>
        <dbReference type="Proteomes" id="UP000240883"/>
    </source>
</evidence>
<dbReference type="AlphaFoldDB" id="A0A2T2NYQ8"/>
<proteinExistence type="predicted"/>
<feature type="transmembrane region" description="Helical" evidence="1">
    <location>
        <begin position="120"/>
        <end position="139"/>
    </location>
</feature>
<keyword evidence="1" id="KW-0812">Transmembrane</keyword>
<keyword evidence="1" id="KW-0472">Membrane</keyword>
<evidence type="ECO:0000256" key="1">
    <source>
        <dbReference type="SAM" id="Phobius"/>
    </source>
</evidence>
<dbReference type="OrthoDB" id="2128064at2759"/>
<gene>
    <name evidence="3" type="ORF">BS50DRAFT_599067</name>
</gene>
<feature type="domain" description="DUF4396" evidence="2">
    <location>
        <begin position="51"/>
        <end position="187"/>
    </location>
</feature>
<evidence type="ECO:0000313" key="3">
    <source>
        <dbReference type="EMBL" id="PSN70499.1"/>
    </source>
</evidence>
<dbReference type="EMBL" id="KZ678132">
    <property type="protein sequence ID" value="PSN70499.1"/>
    <property type="molecule type" value="Genomic_DNA"/>
</dbReference>
<name>A0A2T2NYQ8_CORCC</name>
<accession>A0A2T2NYQ8</accession>
<reference evidence="3 4" key="1">
    <citation type="journal article" date="2018" name="Front. Microbiol.">
        <title>Genome-Wide Analysis of Corynespora cassiicola Leaf Fall Disease Putative Effectors.</title>
        <authorList>
            <person name="Lopez D."/>
            <person name="Ribeiro S."/>
            <person name="Label P."/>
            <person name="Fumanal B."/>
            <person name="Venisse J.S."/>
            <person name="Kohler A."/>
            <person name="de Oliveira R.R."/>
            <person name="Labutti K."/>
            <person name="Lipzen A."/>
            <person name="Lail K."/>
            <person name="Bauer D."/>
            <person name="Ohm R.A."/>
            <person name="Barry K.W."/>
            <person name="Spatafora J."/>
            <person name="Grigoriev I.V."/>
            <person name="Martin F.M."/>
            <person name="Pujade-Renaud V."/>
        </authorList>
    </citation>
    <scope>NUCLEOTIDE SEQUENCE [LARGE SCALE GENOMIC DNA]</scope>
    <source>
        <strain evidence="3 4">Philippines</strain>
    </source>
</reference>
<dbReference type="STRING" id="1448308.A0A2T2NYQ8"/>
<evidence type="ECO:0000259" key="2">
    <source>
        <dbReference type="Pfam" id="PF14342"/>
    </source>
</evidence>
<keyword evidence="4" id="KW-1185">Reference proteome</keyword>
<keyword evidence="1" id="KW-1133">Transmembrane helix</keyword>
<organism evidence="3 4">
    <name type="scientific">Corynespora cassiicola Philippines</name>
    <dbReference type="NCBI Taxonomy" id="1448308"/>
    <lineage>
        <taxon>Eukaryota</taxon>
        <taxon>Fungi</taxon>
        <taxon>Dikarya</taxon>
        <taxon>Ascomycota</taxon>
        <taxon>Pezizomycotina</taxon>
        <taxon>Dothideomycetes</taxon>
        <taxon>Pleosporomycetidae</taxon>
        <taxon>Pleosporales</taxon>
        <taxon>Corynesporascaceae</taxon>
        <taxon>Corynespora</taxon>
    </lineage>
</organism>
<dbReference type="Proteomes" id="UP000240883">
    <property type="component" value="Unassembled WGS sequence"/>
</dbReference>
<feature type="transmembrane region" description="Helical" evidence="1">
    <location>
        <begin position="89"/>
        <end position="108"/>
    </location>
</feature>
<feature type="transmembrane region" description="Helical" evidence="1">
    <location>
        <begin position="159"/>
        <end position="180"/>
    </location>
</feature>
<dbReference type="Pfam" id="PF14342">
    <property type="entry name" value="DUF4396"/>
    <property type="match status" value="1"/>
</dbReference>